<proteinExistence type="predicted"/>
<evidence type="ECO:0000313" key="3">
    <source>
        <dbReference type="EMBL" id="OHV46422.1"/>
    </source>
</evidence>
<keyword evidence="2" id="KW-0812">Transmembrane</keyword>
<keyword evidence="2" id="KW-0472">Membrane</keyword>
<evidence type="ECO:0000313" key="4">
    <source>
        <dbReference type="Proteomes" id="UP000179627"/>
    </source>
</evidence>
<reference evidence="4" key="1">
    <citation type="submission" date="2016-07" db="EMBL/GenBank/DDBJ databases">
        <title>Sequence Frankia sp. strain CcI1.17.</title>
        <authorList>
            <person name="Ghodhbane-Gtari F."/>
            <person name="Swanson E."/>
            <person name="Gueddou A."/>
            <person name="Morris K."/>
            <person name="Hezbri K."/>
            <person name="Ktari A."/>
            <person name="Nouioui I."/>
            <person name="Abebe-Akele F."/>
            <person name="Simpson S."/>
            <person name="Thomas K."/>
            <person name="Gtari M."/>
            <person name="Tisa L.S."/>
            <person name="Hurst S."/>
        </authorList>
    </citation>
    <scope>NUCLEOTIDE SEQUENCE [LARGE SCALE GENOMIC DNA]</scope>
    <source>
        <strain evidence="4">Cc1.17</strain>
    </source>
</reference>
<comment type="caution">
    <text evidence="3">The sequence shown here is derived from an EMBL/GenBank/DDBJ whole genome shotgun (WGS) entry which is preliminary data.</text>
</comment>
<dbReference type="InterPro" id="IPR019051">
    <property type="entry name" value="Trp_biosyn_TM_oprn/chp"/>
</dbReference>
<accession>A0A1S1RMA3</accession>
<dbReference type="OrthoDB" id="3712369at2"/>
<evidence type="ECO:0000256" key="1">
    <source>
        <dbReference type="SAM" id="MobiDB-lite"/>
    </source>
</evidence>
<dbReference type="Pfam" id="PF09534">
    <property type="entry name" value="Trp_oprn_chp"/>
    <property type="match status" value="1"/>
</dbReference>
<dbReference type="RefSeq" id="WP_071081959.1">
    <property type="nucleotide sequence ID" value="NZ_MBLM01000002.1"/>
</dbReference>
<sequence length="215" mass="20941">MTPPSGASPADATPPGPAPISGPGRRARRERALAVVACLVGSAAVLFSTGSTWVSARVQAATGAGNEVVAAPLPVSWSGGSLAPAVTGLALLGLAGTVAIIATRRLGRIVVGVLVVLAGIGIVLTAGGIALDPGGAVRGTDEVQAVVPVGEPAILGLSSGAGPWFAVLGGLVLAVTGAIVVARAGTWPAMSGRYQARVAAPVDAWDAIERGQDPT</sequence>
<dbReference type="Proteomes" id="UP000179627">
    <property type="component" value="Unassembled WGS sequence"/>
</dbReference>
<gene>
    <name evidence="3" type="ORF">CC117_01970</name>
</gene>
<feature type="transmembrane region" description="Helical" evidence="2">
    <location>
        <begin position="109"/>
        <end position="131"/>
    </location>
</feature>
<keyword evidence="2" id="KW-1133">Transmembrane helix</keyword>
<feature type="region of interest" description="Disordered" evidence="1">
    <location>
        <begin position="1"/>
        <end position="24"/>
    </location>
</feature>
<protein>
    <submittedName>
        <fullName evidence="3">Trp biosynthesis protein</fullName>
    </submittedName>
</protein>
<feature type="transmembrane region" description="Helical" evidence="2">
    <location>
        <begin position="82"/>
        <end position="102"/>
    </location>
</feature>
<organism evidence="3 4">
    <name type="scientific">Parafrankia colletiae</name>
    <dbReference type="NCBI Taxonomy" id="573497"/>
    <lineage>
        <taxon>Bacteria</taxon>
        <taxon>Bacillati</taxon>
        <taxon>Actinomycetota</taxon>
        <taxon>Actinomycetes</taxon>
        <taxon>Frankiales</taxon>
        <taxon>Frankiaceae</taxon>
        <taxon>Parafrankia</taxon>
    </lineage>
</organism>
<dbReference type="EMBL" id="MBLM01000002">
    <property type="protein sequence ID" value="OHV46422.1"/>
    <property type="molecule type" value="Genomic_DNA"/>
</dbReference>
<dbReference type="AlphaFoldDB" id="A0A1S1RMA3"/>
<feature type="transmembrane region" description="Helical" evidence="2">
    <location>
        <begin position="164"/>
        <end position="185"/>
    </location>
</feature>
<feature type="transmembrane region" description="Helical" evidence="2">
    <location>
        <begin position="32"/>
        <end position="54"/>
    </location>
</feature>
<evidence type="ECO:0000256" key="2">
    <source>
        <dbReference type="SAM" id="Phobius"/>
    </source>
</evidence>
<keyword evidence="4" id="KW-1185">Reference proteome</keyword>
<name>A0A1S1RMA3_9ACTN</name>